<comment type="cofactor">
    <cofactor evidence="1 5">
        <name>pyridoxal 5'-phosphate</name>
        <dbReference type="ChEBI" id="CHEBI:597326"/>
    </cofactor>
</comment>
<organism evidence="6 7">
    <name type="scientific">Sulfobacillus benefaciens</name>
    <dbReference type="NCBI Taxonomy" id="453960"/>
    <lineage>
        <taxon>Bacteria</taxon>
        <taxon>Bacillati</taxon>
        <taxon>Bacillota</taxon>
        <taxon>Clostridia</taxon>
        <taxon>Eubacteriales</taxon>
        <taxon>Clostridiales Family XVII. Incertae Sedis</taxon>
        <taxon>Sulfobacillus</taxon>
    </lineage>
</organism>
<dbReference type="InterPro" id="IPR000277">
    <property type="entry name" value="Cys/Met-Metab_PyrdxlP-dep_enz"/>
</dbReference>
<keyword evidence="3 4" id="KW-0663">Pyridoxal phosphate</keyword>
<dbReference type="FunFam" id="3.40.640.10:FF:000009">
    <property type="entry name" value="Cystathionine gamma-synthase homolog"/>
    <property type="match status" value="1"/>
</dbReference>
<dbReference type="CDD" id="cd00614">
    <property type="entry name" value="CGS_like"/>
    <property type="match status" value="1"/>
</dbReference>
<dbReference type="InterPro" id="IPR015421">
    <property type="entry name" value="PyrdxlP-dep_Trfase_major"/>
</dbReference>
<evidence type="ECO:0000313" key="7">
    <source>
        <dbReference type="Proteomes" id="UP000242972"/>
    </source>
</evidence>
<dbReference type="Proteomes" id="UP000242972">
    <property type="component" value="Unassembled WGS sequence"/>
</dbReference>
<dbReference type="PANTHER" id="PTHR11808">
    <property type="entry name" value="TRANS-SULFURATION ENZYME FAMILY MEMBER"/>
    <property type="match status" value="1"/>
</dbReference>
<comment type="caution">
    <text evidence="6">The sequence shown here is derived from an EMBL/GenBank/DDBJ whole genome shotgun (WGS) entry which is preliminary data.</text>
</comment>
<dbReference type="EMBL" id="PXYW01000007">
    <property type="protein sequence ID" value="PSR34603.1"/>
    <property type="molecule type" value="Genomic_DNA"/>
</dbReference>
<dbReference type="InterPro" id="IPR015422">
    <property type="entry name" value="PyrdxlP-dep_Trfase_small"/>
</dbReference>
<reference evidence="6 7" key="1">
    <citation type="journal article" date="2014" name="BMC Genomics">
        <title>Comparison of environmental and isolate Sulfobacillus genomes reveals diverse carbon, sulfur, nitrogen, and hydrogen metabolisms.</title>
        <authorList>
            <person name="Justice N.B."/>
            <person name="Norman A."/>
            <person name="Brown C.T."/>
            <person name="Singh A."/>
            <person name="Thomas B.C."/>
            <person name="Banfield J.F."/>
        </authorList>
    </citation>
    <scope>NUCLEOTIDE SEQUENCE [LARGE SCALE GENOMIC DNA]</scope>
    <source>
        <strain evidence="6">AMDSBA4</strain>
    </source>
</reference>
<dbReference type="GO" id="GO:0003962">
    <property type="term" value="F:cystathionine gamma-synthase activity"/>
    <property type="evidence" value="ECO:0007669"/>
    <property type="project" value="UniProtKB-EC"/>
</dbReference>
<gene>
    <name evidence="6" type="ORF">C7B46_03970</name>
</gene>
<evidence type="ECO:0000256" key="2">
    <source>
        <dbReference type="ARBA" id="ARBA00009077"/>
    </source>
</evidence>
<dbReference type="Gene3D" id="3.40.640.10">
    <property type="entry name" value="Type I PLP-dependent aspartate aminotransferase-like (Major domain)"/>
    <property type="match status" value="1"/>
</dbReference>
<sequence length="384" mass="41682">MPTNKPSDTVFVHASQLDPQLSAVVPPIYRATTYHQANPWGPSTFDYARSGNPTREALETAMATIEGGVRGFAFSSGMAALTATFLLLNAGDHLLVTRDCQGGTQRVLRGVFSRFNIAVTYVDTDQVENLDQALEPNTRAILVENFSNPFLHVAHVPAIVDWAHRHQLAVWIDNTFVTPYLQNPLTMGADLVLHSGTKMIGGHSDVTAGVAVARTQELAQQLYFIQNACGPILSPDDSYLVHRGLRTLPVRMRQASQTAMALAHALTSHPAVSQVFYPGLPSHPGHAVAKETMATDRGFGQMVTFRLADAALVPNLAEKLHFARIGAGLGGTETIVSLPELHCHAALTQEERNQRNITSDVVRVSVGLEDPTDLIEDFLNALKN</sequence>
<dbReference type="GO" id="GO:0030170">
    <property type="term" value="F:pyridoxal phosphate binding"/>
    <property type="evidence" value="ECO:0007669"/>
    <property type="project" value="InterPro"/>
</dbReference>
<name>A0A2T2XJC2_9FIRM</name>
<dbReference type="Gene3D" id="3.90.1150.10">
    <property type="entry name" value="Aspartate Aminotransferase, domain 1"/>
    <property type="match status" value="1"/>
</dbReference>
<dbReference type="InterPro" id="IPR015424">
    <property type="entry name" value="PyrdxlP-dep_Trfase"/>
</dbReference>
<accession>A0A2T2XJC2</accession>
<dbReference type="SUPFAM" id="SSF53383">
    <property type="entry name" value="PLP-dependent transferases"/>
    <property type="match status" value="1"/>
</dbReference>
<dbReference type="GO" id="GO:0016846">
    <property type="term" value="F:carbon-sulfur lyase activity"/>
    <property type="evidence" value="ECO:0007669"/>
    <property type="project" value="TreeGrafter"/>
</dbReference>
<dbReference type="GO" id="GO:0005737">
    <property type="term" value="C:cytoplasm"/>
    <property type="evidence" value="ECO:0007669"/>
    <property type="project" value="TreeGrafter"/>
</dbReference>
<protein>
    <submittedName>
        <fullName evidence="6">Cystathionine gamma-synthase</fullName>
        <ecNumber evidence="6">2.5.1.48</ecNumber>
    </submittedName>
</protein>
<evidence type="ECO:0000256" key="4">
    <source>
        <dbReference type="PIRSR" id="PIRSR001434-2"/>
    </source>
</evidence>
<evidence type="ECO:0000256" key="5">
    <source>
        <dbReference type="RuleBase" id="RU362118"/>
    </source>
</evidence>
<evidence type="ECO:0000256" key="3">
    <source>
        <dbReference type="ARBA" id="ARBA00022898"/>
    </source>
</evidence>
<keyword evidence="6" id="KW-0808">Transferase</keyword>
<dbReference type="EC" id="2.5.1.48" evidence="6"/>
<evidence type="ECO:0000313" key="6">
    <source>
        <dbReference type="EMBL" id="PSR34603.1"/>
    </source>
</evidence>
<feature type="modified residue" description="N6-(pyridoxal phosphate)lysine" evidence="4">
    <location>
        <position position="198"/>
    </location>
</feature>
<dbReference type="AlphaFoldDB" id="A0A2T2XJC2"/>
<dbReference type="PIRSF" id="PIRSF001434">
    <property type="entry name" value="CGS"/>
    <property type="match status" value="1"/>
</dbReference>
<dbReference type="GO" id="GO:0019346">
    <property type="term" value="P:transsulfuration"/>
    <property type="evidence" value="ECO:0007669"/>
    <property type="project" value="InterPro"/>
</dbReference>
<proteinExistence type="inferred from homology"/>
<comment type="similarity">
    <text evidence="2 5">Belongs to the trans-sulfuration enzymes family.</text>
</comment>
<evidence type="ECO:0000256" key="1">
    <source>
        <dbReference type="ARBA" id="ARBA00001933"/>
    </source>
</evidence>
<dbReference type="Pfam" id="PF01053">
    <property type="entry name" value="Cys_Met_Meta_PP"/>
    <property type="match status" value="1"/>
</dbReference>